<protein>
    <recommendedName>
        <fullName evidence="4">Mating type protein</fullName>
    </recommendedName>
</protein>
<reference evidence="2" key="1">
    <citation type="submission" date="2024-01" db="EMBL/GenBank/DDBJ databases">
        <authorList>
            <person name="Webb A."/>
        </authorList>
    </citation>
    <scope>NUCLEOTIDE SEQUENCE</scope>
    <source>
        <strain evidence="2">Pm1</strain>
    </source>
</reference>
<sequence>MSEVSRAPHHVQDVMTAVGQGKVESVAPTMSLSRDSKSERQKKEQGQYGRSTLLIQQRQENLQDF</sequence>
<dbReference type="Proteomes" id="UP001162060">
    <property type="component" value="Unassembled WGS sequence"/>
</dbReference>
<evidence type="ECO:0000313" key="3">
    <source>
        <dbReference type="Proteomes" id="UP001162060"/>
    </source>
</evidence>
<comment type="caution">
    <text evidence="2">The sequence shown here is derived from an EMBL/GenBank/DDBJ whole genome shotgun (WGS) entry which is preliminary data.</text>
</comment>
<evidence type="ECO:0000313" key="2">
    <source>
        <dbReference type="EMBL" id="CAK7924403.1"/>
    </source>
</evidence>
<feature type="compositionally biased region" description="Basic and acidic residues" evidence="1">
    <location>
        <begin position="34"/>
        <end position="45"/>
    </location>
</feature>
<accession>A0AAV1TTM2</accession>
<dbReference type="EMBL" id="CAKLBY020000074">
    <property type="protein sequence ID" value="CAK7924403.1"/>
    <property type="molecule type" value="Genomic_DNA"/>
</dbReference>
<evidence type="ECO:0008006" key="4">
    <source>
        <dbReference type="Google" id="ProtNLM"/>
    </source>
</evidence>
<evidence type="ECO:0000256" key="1">
    <source>
        <dbReference type="SAM" id="MobiDB-lite"/>
    </source>
</evidence>
<dbReference type="AlphaFoldDB" id="A0AAV1TTM2"/>
<feature type="compositionally biased region" description="Polar residues" evidence="1">
    <location>
        <begin position="48"/>
        <end position="65"/>
    </location>
</feature>
<name>A0AAV1TTM2_9STRA</name>
<organism evidence="2 3">
    <name type="scientific">Peronospora matthiolae</name>
    <dbReference type="NCBI Taxonomy" id="2874970"/>
    <lineage>
        <taxon>Eukaryota</taxon>
        <taxon>Sar</taxon>
        <taxon>Stramenopiles</taxon>
        <taxon>Oomycota</taxon>
        <taxon>Peronosporomycetes</taxon>
        <taxon>Peronosporales</taxon>
        <taxon>Peronosporaceae</taxon>
        <taxon>Peronospora</taxon>
    </lineage>
</organism>
<gene>
    <name evidence="2" type="ORF">PM001_LOCUS9553</name>
</gene>
<feature type="region of interest" description="Disordered" evidence="1">
    <location>
        <begin position="1"/>
        <end position="65"/>
    </location>
</feature>
<proteinExistence type="predicted"/>